<dbReference type="EMBL" id="JABXXQ010000204">
    <property type="protein sequence ID" value="NVN30715.1"/>
    <property type="molecule type" value="Genomic_DNA"/>
</dbReference>
<sequence length="414" mass="44870">MPRHREIAALSVLAVLLWLGVAIKAASAPLTWDEAWTYLHYARSWRDLLTLDYANNHLLHSLAVRLAVVLTGTNSEFVIRLPNVLAAGLYLAATLAVLPQVRFRRTFFFVCAGAPYLFDYFALARGYGLAAAWMQVGLAGSLFGPERRWSLPLLTGCLAAASLCIFPLAITAGMVCGLLGLARLRGGTWSLVARPGAMRFWSLLGGTMLAALIALAMLHVVSRDGAPVFGTDGGLYDAIARSVARKNVAPSAAVWLPPLALTLLAVLLVVTWRVQRPRSRLLLGTSALSLLAIAAAAALLHKPLPTDRVLIAFYPLWTLSALSLLEDLPARLSPRGLRKVGAACGVLCLAIGFNFGRHVNCHVYEDWPTESDVPAELAVAIRDRHCLPPEITLPHQYYLYRWFGTVTPPGLPAC</sequence>
<dbReference type="RefSeq" id="WP_176624471.1">
    <property type="nucleotide sequence ID" value="NZ_JABXXQ010000204.1"/>
</dbReference>
<feature type="transmembrane region" description="Helical" evidence="1">
    <location>
        <begin position="252"/>
        <end position="274"/>
    </location>
</feature>
<comment type="caution">
    <text evidence="3">The sequence shown here is derived from an EMBL/GenBank/DDBJ whole genome shotgun (WGS) entry which is preliminary data.</text>
</comment>
<reference evidence="2 4" key="2">
    <citation type="submission" date="2020-08" db="EMBL/GenBank/DDBJ databases">
        <title>Genomic Encyclopedia of Type Strains, Phase III (KMG-III): the genomes of soil and plant-associated and newly described type strains.</title>
        <authorList>
            <person name="Whitman W."/>
        </authorList>
    </citation>
    <scope>NUCLEOTIDE SEQUENCE [LARGE SCALE GENOMIC DNA]</scope>
    <source>
        <strain evidence="2 4">CECT 8088</strain>
    </source>
</reference>
<evidence type="ECO:0000313" key="4">
    <source>
        <dbReference type="Proteomes" id="UP000557688"/>
    </source>
</evidence>
<name>A0A850NTM1_9PROT</name>
<keyword evidence="1" id="KW-0472">Membrane</keyword>
<evidence type="ECO:0000313" key="5">
    <source>
        <dbReference type="Proteomes" id="UP000565205"/>
    </source>
</evidence>
<keyword evidence="4" id="KW-1185">Reference proteome</keyword>
<feature type="transmembrane region" description="Helical" evidence="1">
    <location>
        <begin position="107"/>
        <end position="133"/>
    </location>
</feature>
<dbReference type="EMBL" id="JACHXV010000007">
    <property type="protein sequence ID" value="MBB3174398.1"/>
    <property type="molecule type" value="Genomic_DNA"/>
</dbReference>
<evidence type="ECO:0008006" key="6">
    <source>
        <dbReference type="Google" id="ProtNLM"/>
    </source>
</evidence>
<dbReference type="Proteomes" id="UP000557688">
    <property type="component" value="Unassembled WGS sequence"/>
</dbReference>
<dbReference type="Proteomes" id="UP000565205">
    <property type="component" value="Unassembled WGS sequence"/>
</dbReference>
<evidence type="ECO:0000256" key="1">
    <source>
        <dbReference type="SAM" id="Phobius"/>
    </source>
</evidence>
<feature type="transmembrane region" description="Helical" evidence="1">
    <location>
        <begin position="200"/>
        <end position="221"/>
    </location>
</feature>
<protein>
    <recommendedName>
        <fullName evidence="6">Glycosyltransferase RgtA/B/C/D-like domain-containing protein</fullName>
    </recommendedName>
</protein>
<organism evidence="3 5">
    <name type="scientific">Endobacter medicaginis</name>
    <dbReference type="NCBI Taxonomy" id="1181271"/>
    <lineage>
        <taxon>Bacteria</taxon>
        <taxon>Pseudomonadati</taxon>
        <taxon>Pseudomonadota</taxon>
        <taxon>Alphaproteobacteria</taxon>
        <taxon>Acetobacterales</taxon>
        <taxon>Acetobacteraceae</taxon>
        <taxon>Endobacter</taxon>
    </lineage>
</organism>
<evidence type="ECO:0000313" key="3">
    <source>
        <dbReference type="EMBL" id="NVN30715.1"/>
    </source>
</evidence>
<feature type="transmembrane region" description="Helical" evidence="1">
    <location>
        <begin position="77"/>
        <end position="98"/>
    </location>
</feature>
<reference evidence="3 5" key="1">
    <citation type="submission" date="2020-06" db="EMBL/GenBank/DDBJ databases">
        <title>Description of novel acetic acid bacteria.</title>
        <authorList>
            <person name="Sombolestani A."/>
        </authorList>
    </citation>
    <scope>NUCLEOTIDE SEQUENCE [LARGE SCALE GENOMIC DNA]</scope>
    <source>
        <strain evidence="3 5">LMG 26838</strain>
    </source>
</reference>
<evidence type="ECO:0000313" key="2">
    <source>
        <dbReference type="EMBL" id="MBB3174398.1"/>
    </source>
</evidence>
<gene>
    <name evidence="2" type="ORF">FHR90_002239</name>
    <name evidence="3" type="ORF">HUK83_10280</name>
</gene>
<accession>A0A850NTM1</accession>
<feature type="transmembrane region" description="Helical" evidence="1">
    <location>
        <begin position="153"/>
        <end position="179"/>
    </location>
</feature>
<dbReference type="AlphaFoldDB" id="A0A850NTM1"/>
<proteinExistence type="predicted"/>
<keyword evidence="1" id="KW-1133">Transmembrane helix</keyword>
<feature type="transmembrane region" description="Helical" evidence="1">
    <location>
        <begin position="281"/>
        <end position="300"/>
    </location>
</feature>
<keyword evidence="1" id="KW-0812">Transmembrane</keyword>